<evidence type="ECO:0000313" key="2">
    <source>
        <dbReference type="Proteomes" id="UP000278962"/>
    </source>
</evidence>
<evidence type="ECO:0008006" key="3">
    <source>
        <dbReference type="Google" id="ProtNLM"/>
    </source>
</evidence>
<name>A0A660L7M1_9ACTN</name>
<dbReference type="AlphaFoldDB" id="A0A660L7M1"/>
<comment type="caution">
    <text evidence="1">The sequence shown here is derived from an EMBL/GenBank/DDBJ whole genome shotgun (WGS) entry which is preliminary data.</text>
</comment>
<organism evidence="1 2">
    <name type="scientific">Solirubrobacter pauli</name>
    <dbReference type="NCBI Taxonomy" id="166793"/>
    <lineage>
        <taxon>Bacteria</taxon>
        <taxon>Bacillati</taxon>
        <taxon>Actinomycetota</taxon>
        <taxon>Thermoleophilia</taxon>
        <taxon>Solirubrobacterales</taxon>
        <taxon>Solirubrobacteraceae</taxon>
        <taxon>Solirubrobacter</taxon>
    </lineage>
</organism>
<protein>
    <recommendedName>
        <fullName evidence="3">WD40 repeat protein</fullName>
    </recommendedName>
</protein>
<keyword evidence="2" id="KW-1185">Reference proteome</keyword>
<reference evidence="1 2" key="1">
    <citation type="submission" date="2018-10" db="EMBL/GenBank/DDBJ databases">
        <title>Genomic Encyclopedia of Archaeal and Bacterial Type Strains, Phase II (KMG-II): from individual species to whole genera.</title>
        <authorList>
            <person name="Goeker M."/>
        </authorList>
    </citation>
    <scope>NUCLEOTIDE SEQUENCE [LARGE SCALE GENOMIC DNA]</scope>
    <source>
        <strain evidence="1 2">DSM 14954</strain>
    </source>
</reference>
<proteinExistence type="predicted"/>
<dbReference type="SUPFAM" id="SSF69304">
    <property type="entry name" value="Tricorn protease N-terminal domain"/>
    <property type="match status" value="1"/>
</dbReference>
<gene>
    <name evidence="1" type="ORF">C8N24_0294</name>
</gene>
<accession>A0A660L7M1</accession>
<dbReference type="PROSITE" id="PS51257">
    <property type="entry name" value="PROKAR_LIPOPROTEIN"/>
    <property type="match status" value="1"/>
</dbReference>
<dbReference type="EMBL" id="RBIL01000001">
    <property type="protein sequence ID" value="RKQ90489.1"/>
    <property type="molecule type" value="Genomic_DNA"/>
</dbReference>
<sequence length="313" mass="33786">MHPRGSQVCVLLASLALSCGGSDNSPRSTATPSATAPNSVESLFSLTEGGRLLVLCGPDNTSTDIYEVTRAGLLRQTESPSGEPVYSFSAAGNRIAFVYPDQSAQPTVAVRDLDDRDKAARGTLVGYGDIAAISTDGTVAWTQRTSRRGKLVTQVRIKREGQPAVRATTYPEIWDLSYSTGRLDAQVASASGKRFKWIRAADRPWPAGRSQKLAMHVPGRIVSSVNGKLAYETARDPNNTLYISDEQGRTTRKTRSAWSPYAWSPDERQLLVARNNPKAPLGLMDVATGAVRSIGPLPCGWVASAQWLKQAPR</sequence>
<dbReference type="Proteomes" id="UP000278962">
    <property type="component" value="Unassembled WGS sequence"/>
</dbReference>
<evidence type="ECO:0000313" key="1">
    <source>
        <dbReference type="EMBL" id="RKQ90489.1"/>
    </source>
</evidence>